<dbReference type="RefSeq" id="WP_131901792.1">
    <property type="nucleotide sequence ID" value="NZ_SMKU01000313.1"/>
</dbReference>
<name>A0A4R5AC15_9ACTN</name>
<dbReference type="Pfam" id="PF00296">
    <property type="entry name" value="Bac_luciferase"/>
    <property type="match status" value="1"/>
</dbReference>
<keyword evidence="1" id="KW-0560">Oxidoreductase</keyword>
<dbReference type="OrthoDB" id="4288123at2"/>
<dbReference type="PANTHER" id="PTHR43244:SF1">
    <property type="entry name" value="5,10-METHYLENETETRAHYDROMETHANOPTERIN REDUCTASE"/>
    <property type="match status" value="1"/>
</dbReference>
<dbReference type="PANTHER" id="PTHR43244">
    <property type="match status" value="1"/>
</dbReference>
<evidence type="ECO:0000259" key="2">
    <source>
        <dbReference type="Pfam" id="PF00296"/>
    </source>
</evidence>
<dbReference type="InterPro" id="IPR050564">
    <property type="entry name" value="F420-G6PD/mer"/>
</dbReference>
<dbReference type="InterPro" id="IPR011251">
    <property type="entry name" value="Luciferase-like_dom"/>
</dbReference>
<organism evidence="3 4">
    <name type="scientific">Actinomadura rubrisoli</name>
    <dbReference type="NCBI Taxonomy" id="2530368"/>
    <lineage>
        <taxon>Bacteria</taxon>
        <taxon>Bacillati</taxon>
        <taxon>Actinomycetota</taxon>
        <taxon>Actinomycetes</taxon>
        <taxon>Streptosporangiales</taxon>
        <taxon>Thermomonosporaceae</taxon>
        <taxon>Actinomadura</taxon>
    </lineage>
</organism>
<evidence type="ECO:0000313" key="4">
    <source>
        <dbReference type="Proteomes" id="UP000294513"/>
    </source>
</evidence>
<protein>
    <submittedName>
        <fullName evidence="3">LLM class flavin-dependent oxidoreductase</fullName>
    </submittedName>
</protein>
<sequence length="280" mass="28711">MGDRRFRFGLMGAGARDGAAWAGLARRAEELGYATLLTADTTGTPAPAVALAVAAGAAASLRVGTFVLNTATRPVNMIAWEAASLAFATGDRFELGIGAGRPGGGADAELLGVPYGSAAERIARVGQVIDAAARPAEGLFAGTGRPPRVLVAASRPRMLELAARRADTVAFGVPPLTGDDGLADLVGTVRKAAGGRFDEVELCTSVHVVGDEPPEWLRTRMGVDAAALSSAGAIAMLSGTPRQMADTLTRRRDELGVSYVTVAAPFAEDFAPVLELLAGR</sequence>
<proteinExistence type="predicted"/>
<dbReference type="SUPFAM" id="SSF51679">
    <property type="entry name" value="Bacterial luciferase-like"/>
    <property type="match status" value="1"/>
</dbReference>
<evidence type="ECO:0000256" key="1">
    <source>
        <dbReference type="ARBA" id="ARBA00023002"/>
    </source>
</evidence>
<dbReference type="InterPro" id="IPR036661">
    <property type="entry name" value="Luciferase-like_sf"/>
</dbReference>
<dbReference type="Proteomes" id="UP000294513">
    <property type="component" value="Unassembled WGS sequence"/>
</dbReference>
<comment type="caution">
    <text evidence="3">The sequence shown here is derived from an EMBL/GenBank/DDBJ whole genome shotgun (WGS) entry which is preliminary data.</text>
</comment>
<feature type="domain" description="Luciferase-like" evidence="2">
    <location>
        <begin position="19"/>
        <end position="251"/>
    </location>
</feature>
<dbReference type="Gene3D" id="3.20.20.30">
    <property type="entry name" value="Luciferase-like domain"/>
    <property type="match status" value="1"/>
</dbReference>
<dbReference type="GO" id="GO:0016705">
    <property type="term" value="F:oxidoreductase activity, acting on paired donors, with incorporation or reduction of molecular oxygen"/>
    <property type="evidence" value="ECO:0007669"/>
    <property type="project" value="InterPro"/>
</dbReference>
<reference evidence="3 4" key="1">
    <citation type="submission" date="2019-03" db="EMBL/GenBank/DDBJ databases">
        <title>Draft genome sequences of novel Actinobacteria.</title>
        <authorList>
            <person name="Sahin N."/>
            <person name="Ay H."/>
            <person name="Saygin H."/>
        </authorList>
    </citation>
    <scope>NUCLEOTIDE SEQUENCE [LARGE SCALE GENOMIC DNA]</scope>
    <source>
        <strain evidence="3 4">H3C3</strain>
    </source>
</reference>
<dbReference type="EMBL" id="SMKU01000313">
    <property type="protein sequence ID" value="TDD69958.1"/>
    <property type="molecule type" value="Genomic_DNA"/>
</dbReference>
<dbReference type="AlphaFoldDB" id="A0A4R5AC15"/>
<accession>A0A4R5AC15</accession>
<keyword evidence="4" id="KW-1185">Reference proteome</keyword>
<evidence type="ECO:0000313" key="3">
    <source>
        <dbReference type="EMBL" id="TDD69958.1"/>
    </source>
</evidence>
<gene>
    <name evidence="3" type="ORF">E1298_37075</name>
</gene>